<dbReference type="EMBL" id="CAJSLV010000098">
    <property type="protein sequence ID" value="CAG6398148.1"/>
    <property type="molecule type" value="Genomic_DNA"/>
</dbReference>
<dbReference type="PANTHER" id="PTHR35525">
    <property type="entry name" value="BLL6575 PROTEIN"/>
    <property type="match status" value="1"/>
</dbReference>
<keyword evidence="3" id="KW-1185">Reference proteome</keyword>
<organism evidence="2 3">
    <name type="scientific">Actinacidiphila cocklensis</name>
    <dbReference type="NCBI Taxonomy" id="887465"/>
    <lineage>
        <taxon>Bacteria</taxon>
        <taxon>Bacillati</taxon>
        <taxon>Actinomycetota</taxon>
        <taxon>Actinomycetes</taxon>
        <taxon>Kitasatosporales</taxon>
        <taxon>Streptomycetaceae</taxon>
        <taxon>Actinacidiphila</taxon>
    </lineage>
</organism>
<evidence type="ECO:0000313" key="3">
    <source>
        <dbReference type="Proteomes" id="UP001152519"/>
    </source>
</evidence>
<gene>
    <name evidence="2" type="ORF">SCOCK_650001</name>
</gene>
<dbReference type="Proteomes" id="UP001152519">
    <property type="component" value="Unassembled WGS sequence"/>
</dbReference>
<accession>A0A9W4DY49</accession>
<evidence type="ECO:0000259" key="1">
    <source>
        <dbReference type="Pfam" id="PF11706"/>
    </source>
</evidence>
<comment type="caution">
    <text evidence="2">The sequence shown here is derived from an EMBL/GenBank/DDBJ whole genome shotgun (WGS) entry which is preliminary data.</text>
</comment>
<sequence>MRATADGTWPRLKACAADTCRWVYYDRSPAGRSRWCTMAICGSRAKMRTYRKSGRAAAPEAG</sequence>
<protein>
    <recommendedName>
        <fullName evidence="1">Zinc finger CGNR domain-containing protein</fullName>
    </recommendedName>
</protein>
<dbReference type="InterPro" id="IPR021005">
    <property type="entry name" value="Znf_CGNR"/>
</dbReference>
<name>A0A9W4DY49_9ACTN</name>
<dbReference type="InterPro" id="IPR010852">
    <property type="entry name" value="ABATE"/>
</dbReference>
<dbReference type="Pfam" id="PF11706">
    <property type="entry name" value="zf-CGNR"/>
    <property type="match status" value="1"/>
</dbReference>
<reference evidence="2" key="1">
    <citation type="submission" date="2021-05" db="EMBL/GenBank/DDBJ databases">
        <authorList>
            <person name="Arsene-Ploetze F."/>
        </authorList>
    </citation>
    <scope>NUCLEOTIDE SEQUENCE</scope>
    <source>
        <strain evidence="2">DSM 42138</strain>
    </source>
</reference>
<dbReference type="Gene3D" id="1.10.3300.10">
    <property type="entry name" value="Jann2411-like domain"/>
    <property type="match status" value="1"/>
</dbReference>
<dbReference type="SUPFAM" id="SSF160904">
    <property type="entry name" value="Jann2411-like"/>
    <property type="match status" value="1"/>
</dbReference>
<dbReference type="PANTHER" id="PTHR35525:SF3">
    <property type="entry name" value="BLL6575 PROTEIN"/>
    <property type="match status" value="1"/>
</dbReference>
<feature type="domain" description="Zinc finger CGNR" evidence="1">
    <location>
        <begin position="11"/>
        <end position="52"/>
    </location>
</feature>
<dbReference type="InterPro" id="IPR023286">
    <property type="entry name" value="ABATE_dom_sf"/>
</dbReference>
<proteinExistence type="predicted"/>
<evidence type="ECO:0000313" key="2">
    <source>
        <dbReference type="EMBL" id="CAG6398148.1"/>
    </source>
</evidence>
<dbReference type="AlphaFoldDB" id="A0A9W4DY49"/>